<dbReference type="SUPFAM" id="SSF54909">
    <property type="entry name" value="Dimeric alpha+beta barrel"/>
    <property type="match status" value="1"/>
</dbReference>
<dbReference type="InterPro" id="IPR011008">
    <property type="entry name" value="Dimeric_a/b-barrel"/>
</dbReference>
<proteinExistence type="predicted"/>
<dbReference type="Pfam" id="PF03992">
    <property type="entry name" value="ABM"/>
    <property type="match status" value="1"/>
</dbReference>
<reference evidence="2" key="1">
    <citation type="submission" date="2021-09" db="EMBL/GenBank/DDBJ databases">
        <title>Genome analysis of Fictibacillus sp. KIGAM418 isolated from marine sediment.</title>
        <authorList>
            <person name="Seo M.-J."/>
            <person name="Cho E.-S."/>
            <person name="Hwang C.Y."/>
        </authorList>
    </citation>
    <scope>NUCLEOTIDE SEQUENCE</scope>
    <source>
        <strain evidence="2">KIGAM418</strain>
    </source>
</reference>
<dbReference type="EMBL" id="JAIWJX010000002">
    <property type="protein sequence ID" value="MCK6255890.1"/>
    <property type="molecule type" value="Genomic_DNA"/>
</dbReference>
<dbReference type="GO" id="GO:0004497">
    <property type="term" value="F:monooxygenase activity"/>
    <property type="evidence" value="ECO:0007669"/>
    <property type="project" value="UniProtKB-KW"/>
</dbReference>
<dbReference type="PANTHER" id="PTHR34474">
    <property type="entry name" value="SIGNAL TRANSDUCTION PROTEIN TRAP"/>
    <property type="match status" value="1"/>
</dbReference>
<organism evidence="2 3">
    <name type="scientific">Fictibacillus marinisediminis</name>
    <dbReference type="NCBI Taxonomy" id="2878389"/>
    <lineage>
        <taxon>Bacteria</taxon>
        <taxon>Bacillati</taxon>
        <taxon>Bacillota</taxon>
        <taxon>Bacilli</taxon>
        <taxon>Bacillales</taxon>
        <taxon>Fictibacillaceae</taxon>
        <taxon>Fictibacillus</taxon>
    </lineage>
</organism>
<comment type="caution">
    <text evidence="2">The sequence shown here is derived from an EMBL/GenBank/DDBJ whole genome shotgun (WGS) entry which is preliminary data.</text>
</comment>
<name>A0A9X1X9W8_9BACL</name>
<keyword evidence="2" id="KW-0560">Oxidoreductase</keyword>
<evidence type="ECO:0000259" key="1">
    <source>
        <dbReference type="PROSITE" id="PS51725"/>
    </source>
</evidence>
<gene>
    <name evidence="2" type="ORF">LCY76_04635</name>
</gene>
<dbReference type="PANTHER" id="PTHR34474:SF2">
    <property type="entry name" value="SIGNAL TRANSDUCTION PROTEIN TRAP"/>
    <property type="match status" value="1"/>
</dbReference>
<dbReference type="Gene3D" id="3.30.70.100">
    <property type="match status" value="1"/>
</dbReference>
<dbReference type="RefSeq" id="WP_248251637.1">
    <property type="nucleotide sequence ID" value="NZ_JAIWJX010000002.1"/>
</dbReference>
<feature type="domain" description="ABM" evidence="1">
    <location>
        <begin position="65"/>
        <end position="156"/>
    </location>
</feature>
<evidence type="ECO:0000313" key="3">
    <source>
        <dbReference type="Proteomes" id="UP001139011"/>
    </source>
</evidence>
<dbReference type="InterPro" id="IPR050404">
    <property type="entry name" value="Heme-degrading_MO"/>
</dbReference>
<protein>
    <submittedName>
        <fullName evidence="2">Antibiotic biosynthesis monooxygenase</fullName>
    </submittedName>
</protein>
<keyword evidence="3" id="KW-1185">Reference proteome</keyword>
<dbReference type="PROSITE" id="PS51725">
    <property type="entry name" value="ABM"/>
    <property type="match status" value="1"/>
</dbReference>
<sequence>MKLYITYGTQHYLENLPEASSDHSILLESSGDAALIAELEGENPFQEGHGYEILNARGQLKEGSFAVLNHIQVTEEGRSLFEERFKQRAGLVEQEPGFAAIRVLRPEENDPYIVMTLWKSQGDFTSWQQSNAYAEAHKNRGTGSGLPQTLFSGPSFVKEYDVVSKS</sequence>
<dbReference type="Proteomes" id="UP001139011">
    <property type="component" value="Unassembled WGS sequence"/>
</dbReference>
<keyword evidence="2" id="KW-0503">Monooxygenase</keyword>
<evidence type="ECO:0000313" key="2">
    <source>
        <dbReference type="EMBL" id="MCK6255890.1"/>
    </source>
</evidence>
<accession>A0A9X1X9W8</accession>
<dbReference type="InterPro" id="IPR007138">
    <property type="entry name" value="ABM_dom"/>
</dbReference>
<dbReference type="AlphaFoldDB" id="A0A9X1X9W8"/>